<dbReference type="InterPro" id="IPR011075">
    <property type="entry name" value="TetR_C"/>
</dbReference>
<dbReference type="PANTHER" id="PTHR47506:SF1">
    <property type="entry name" value="HTH-TYPE TRANSCRIPTIONAL REGULATOR YJDC"/>
    <property type="match status" value="1"/>
</dbReference>
<evidence type="ECO:0000256" key="3">
    <source>
        <dbReference type="ARBA" id="ARBA00023163"/>
    </source>
</evidence>
<evidence type="ECO:0000313" key="7">
    <source>
        <dbReference type="Proteomes" id="UP000304148"/>
    </source>
</evidence>
<reference evidence="7" key="1">
    <citation type="submission" date="2018-08" db="EMBL/GenBank/DDBJ databases">
        <authorList>
            <person name="Chevrot R."/>
        </authorList>
    </citation>
    <scope>NUCLEOTIDE SEQUENCE [LARGE SCALE GENOMIC DNA]</scope>
</reference>
<evidence type="ECO:0000256" key="4">
    <source>
        <dbReference type="PROSITE-ProRule" id="PRU00335"/>
    </source>
</evidence>
<keyword evidence="1" id="KW-0805">Transcription regulation</keyword>
<accession>A0A383R764</accession>
<dbReference type="InterPro" id="IPR001647">
    <property type="entry name" value="HTH_TetR"/>
</dbReference>
<dbReference type="Gene3D" id="1.10.357.10">
    <property type="entry name" value="Tetracycline Repressor, domain 2"/>
    <property type="match status" value="1"/>
</dbReference>
<dbReference type="PRINTS" id="PR00455">
    <property type="entry name" value="HTHTETR"/>
</dbReference>
<keyword evidence="2 4" id="KW-0238">DNA-binding</keyword>
<dbReference type="GO" id="GO:0003677">
    <property type="term" value="F:DNA binding"/>
    <property type="evidence" value="ECO:0007669"/>
    <property type="project" value="UniProtKB-UniRule"/>
</dbReference>
<keyword evidence="3" id="KW-0804">Transcription</keyword>
<dbReference type="Pfam" id="PF16925">
    <property type="entry name" value="TetR_C_13"/>
    <property type="match status" value="1"/>
</dbReference>
<dbReference type="SUPFAM" id="SSF48498">
    <property type="entry name" value="Tetracyclin repressor-like, C-terminal domain"/>
    <property type="match status" value="1"/>
</dbReference>
<dbReference type="InterPro" id="IPR009057">
    <property type="entry name" value="Homeodomain-like_sf"/>
</dbReference>
<dbReference type="InterPro" id="IPR036271">
    <property type="entry name" value="Tet_transcr_reg_TetR-rel_C_sf"/>
</dbReference>
<feature type="DNA-binding region" description="H-T-H motif" evidence="4">
    <location>
        <begin position="33"/>
        <end position="52"/>
    </location>
</feature>
<sequence length="198" mass="22457">MNESKRIPPLSNRDRVIGTAAALFLRQGYAYTSMDEIMHASNVSKSNIYYHFKSKEELLGSVLVYWMGQYEQLLESLLERSDLTVEERVLAFVDAAAQQHEQCDVQVGCPFMSLFMQSPLDAVQVRQQIGQFFAQQLPLFERMFEQARASGEIASHHHPYGLAVVLLSAIEGALLLGDTEPSLPRVRHTVAHFFQLLR</sequence>
<dbReference type="Proteomes" id="UP000304148">
    <property type="component" value="Chromosome"/>
</dbReference>
<protein>
    <submittedName>
        <fullName evidence="6">DNA-binding transcriptional regulator, AcrR family</fullName>
    </submittedName>
</protein>
<evidence type="ECO:0000259" key="5">
    <source>
        <dbReference type="PROSITE" id="PS50977"/>
    </source>
</evidence>
<dbReference type="AlphaFoldDB" id="A0A383R764"/>
<evidence type="ECO:0000313" key="6">
    <source>
        <dbReference type="EMBL" id="SYX82925.1"/>
    </source>
</evidence>
<name>A0A383R764_PAEAL</name>
<dbReference type="SUPFAM" id="SSF46689">
    <property type="entry name" value="Homeodomain-like"/>
    <property type="match status" value="1"/>
</dbReference>
<dbReference type="Pfam" id="PF00440">
    <property type="entry name" value="TetR_N"/>
    <property type="match status" value="1"/>
</dbReference>
<proteinExistence type="predicted"/>
<organism evidence="6 7">
    <name type="scientific">Paenibacillus alvei</name>
    <name type="common">Bacillus alvei</name>
    <dbReference type="NCBI Taxonomy" id="44250"/>
    <lineage>
        <taxon>Bacteria</taxon>
        <taxon>Bacillati</taxon>
        <taxon>Bacillota</taxon>
        <taxon>Bacilli</taxon>
        <taxon>Bacillales</taxon>
        <taxon>Paenibacillaceae</taxon>
        <taxon>Paenibacillus</taxon>
    </lineage>
</organism>
<feature type="domain" description="HTH tetR-type" evidence="5">
    <location>
        <begin position="10"/>
        <end position="70"/>
    </location>
</feature>
<dbReference type="PANTHER" id="PTHR47506">
    <property type="entry name" value="TRANSCRIPTIONAL REGULATORY PROTEIN"/>
    <property type="match status" value="1"/>
</dbReference>
<gene>
    <name evidence="6" type="ORF">PBLR_11347</name>
</gene>
<dbReference type="PROSITE" id="PS50977">
    <property type="entry name" value="HTH_TETR_2"/>
    <property type="match status" value="1"/>
</dbReference>
<evidence type="ECO:0000256" key="2">
    <source>
        <dbReference type="ARBA" id="ARBA00023125"/>
    </source>
</evidence>
<dbReference type="RefSeq" id="WP_138185108.1">
    <property type="nucleotide sequence ID" value="NZ_LS992241.1"/>
</dbReference>
<dbReference type="EMBL" id="LS992241">
    <property type="protein sequence ID" value="SYX82925.1"/>
    <property type="molecule type" value="Genomic_DNA"/>
</dbReference>
<evidence type="ECO:0000256" key="1">
    <source>
        <dbReference type="ARBA" id="ARBA00023015"/>
    </source>
</evidence>